<feature type="binding site" evidence="11">
    <location>
        <position position="229"/>
    </location>
    <ligand>
        <name>FMN</name>
        <dbReference type="ChEBI" id="CHEBI:58210"/>
    </ligand>
</feature>
<evidence type="ECO:0000259" key="12">
    <source>
        <dbReference type="Pfam" id="PF01070"/>
    </source>
</evidence>
<comment type="caution">
    <text evidence="11">Lacks conserved residue(s) required for the propagation of feature annotation.</text>
</comment>
<keyword evidence="5 11" id="KW-0479">Metal-binding</keyword>
<keyword evidence="9 11" id="KW-0413">Isomerase</keyword>
<feature type="binding site" evidence="11">
    <location>
        <position position="105"/>
    </location>
    <ligand>
        <name>FMN</name>
        <dbReference type="ChEBI" id="CHEBI:58210"/>
    </ligand>
</feature>
<feature type="domain" description="FMN-dependent dehydrogenase" evidence="12">
    <location>
        <begin position="185"/>
        <end position="342"/>
    </location>
</feature>
<keyword evidence="2 11" id="KW-0963">Cytoplasm</keyword>
<dbReference type="CDD" id="cd02811">
    <property type="entry name" value="IDI-2_FMN"/>
    <property type="match status" value="1"/>
</dbReference>
<dbReference type="PANTHER" id="PTHR43665:SF1">
    <property type="entry name" value="ISOPENTENYL-DIPHOSPHATE DELTA-ISOMERASE"/>
    <property type="match status" value="1"/>
</dbReference>
<sequence>MAETHEAVQESIIGARKADHIALCASGKVEFRGKGTLLDEVHLVHDALPDRHLDAIDLGTTLLGRRLAAPVVVSGMTGGTPEARAINRDLARAAETLGLAFGLGSQRAMVLRPDTAATYAVRDVAPTALVLGNIGLVQAREMSSASLRELVDAVGADALCVHLNPAMELIQPGGDRDFRGGLAVLERLVRDLPKPIVVKETGCGISRRVARAVRDIGVTAIDVSGAGGTSWVGVETERARGEERQLGEELWDWGIPTAASVGLIADLGLEVIATGGLRNGSDVVRALALGATAGGLAAPVLRAQRAPEGGGYEGALAFLRYVVSGVRSITFLTGCGSSAALRSAPRVLGPALRAWLLDAR</sequence>
<feature type="binding site" evidence="11">
    <location>
        <position position="199"/>
    </location>
    <ligand>
        <name>FMN</name>
        <dbReference type="ChEBI" id="CHEBI:58210"/>
    </ligand>
</feature>
<dbReference type="InterPro" id="IPR000262">
    <property type="entry name" value="FMN-dep_DH"/>
</dbReference>
<dbReference type="PANTHER" id="PTHR43665">
    <property type="entry name" value="ISOPENTENYL-DIPHOSPHATE DELTA-ISOMERASE"/>
    <property type="match status" value="1"/>
</dbReference>
<dbReference type="Pfam" id="PF01070">
    <property type="entry name" value="FMN_dh"/>
    <property type="match status" value="2"/>
</dbReference>
<dbReference type="RefSeq" id="WP_394839177.1">
    <property type="nucleotide sequence ID" value="NZ_CP089929.1"/>
</dbReference>
<feature type="binding site" evidence="11">
    <location>
        <position position="168"/>
    </location>
    <ligand>
        <name>Mg(2+)</name>
        <dbReference type="ChEBI" id="CHEBI:18420"/>
    </ligand>
</feature>
<feature type="binding site" evidence="11">
    <location>
        <begin position="297"/>
        <end position="298"/>
    </location>
    <ligand>
        <name>FMN</name>
        <dbReference type="ChEBI" id="CHEBI:58210"/>
    </ligand>
</feature>
<protein>
    <recommendedName>
        <fullName evidence="11">Isopentenyl-diphosphate delta-isomerase</fullName>
        <shortName evidence="11">IPP isomerase</shortName>
        <ecNumber evidence="11">5.3.3.2</ecNumber>
    </recommendedName>
    <alternativeName>
        <fullName evidence="11">Isopentenyl diphosphate:dimethylallyl diphosphate isomerase</fullName>
    </alternativeName>
    <alternativeName>
        <fullName evidence="11">Isopentenyl pyrophosphate isomerase</fullName>
    </alternativeName>
    <alternativeName>
        <fullName evidence="11">Type 2 isopentenyl diphosphate isomerase</fullName>
        <shortName evidence="11">IDI-2</shortName>
    </alternativeName>
</protein>
<feature type="binding site" evidence="11">
    <location>
        <begin position="75"/>
        <end position="77"/>
    </location>
    <ligand>
        <name>FMN</name>
        <dbReference type="ChEBI" id="CHEBI:58210"/>
    </ligand>
</feature>
<feature type="binding site" evidence="11">
    <location>
        <position position="133"/>
    </location>
    <ligand>
        <name>FMN</name>
        <dbReference type="ChEBI" id="CHEBI:58210"/>
    </ligand>
</feature>
<feature type="binding site" evidence="11">
    <location>
        <position position="74"/>
    </location>
    <ligand>
        <name>FMN</name>
        <dbReference type="ChEBI" id="CHEBI:58210"/>
    </ligand>
</feature>
<dbReference type="InterPro" id="IPR013785">
    <property type="entry name" value="Aldolase_TIM"/>
</dbReference>
<dbReference type="NCBIfam" id="TIGR02151">
    <property type="entry name" value="IPP_isom_2"/>
    <property type="match status" value="1"/>
</dbReference>
<dbReference type="InterPro" id="IPR011179">
    <property type="entry name" value="IPdP_isomerase"/>
</dbReference>
<feature type="binding site" evidence="11">
    <location>
        <position position="224"/>
    </location>
    <ligand>
        <name>FMN</name>
        <dbReference type="ChEBI" id="CHEBI:58210"/>
    </ligand>
</feature>
<keyword evidence="8 11" id="KW-0414">Isoprene biosynthesis</keyword>
<evidence type="ECO:0000256" key="7">
    <source>
        <dbReference type="ARBA" id="ARBA00022857"/>
    </source>
</evidence>
<comment type="subcellular location">
    <subcellularLocation>
        <location evidence="11">Cytoplasm</location>
    </subcellularLocation>
</comment>
<dbReference type="Proteomes" id="UP001374803">
    <property type="component" value="Chromosome"/>
</dbReference>
<gene>
    <name evidence="11 13" type="primary">fni</name>
    <name evidence="13" type="ORF">LVJ94_20010</name>
</gene>
<evidence type="ECO:0000256" key="10">
    <source>
        <dbReference type="ARBA" id="ARBA00025810"/>
    </source>
</evidence>
<feature type="binding site" evidence="11">
    <location>
        <begin position="105"/>
        <end position="107"/>
    </location>
    <ligand>
        <name>substrate</name>
    </ligand>
</feature>
<keyword evidence="3 11" id="KW-0285">Flavoprotein</keyword>
<reference evidence="13" key="1">
    <citation type="submission" date="2021-12" db="EMBL/GenBank/DDBJ databases">
        <title>Discovery of the Pendulisporaceae a myxobacterial family with distinct sporulation behavior and unique specialized metabolism.</title>
        <authorList>
            <person name="Garcia R."/>
            <person name="Popoff A."/>
            <person name="Bader C.D."/>
            <person name="Loehr J."/>
            <person name="Walesch S."/>
            <person name="Walt C."/>
            <person name="Boldt J."/>
            <person name="Bunk B."/>
            <person name="Haeckl F.J.F.P.J."/>
            <person name="Gunesch A.P."/>
            <person name="Birkelbach J."/>
            <person name="Nuebel U."/>
            <person name="Pietschmann T."/>
            <person name="Bach T."/>
            <person name="Mueller R."/>
        </authorList>
    </citation>
    <scope>NUCLEOTIDE SEQUENCE</scope>
    <source>
        <strain evidence="13">MSr11367</strain>
    </source>
</reference>
<proteinExistence type="inferred from homology"/>
<comment type="cofactor">
    <cofactor evidence="11">
        <name>NADPH</name>
        <dbReference type="ChEBI" id="CHEBI:57783"/>
    </cofactor>
</comment>
<evidence type="ECO:0000256" key="9">
    <source>
        <dbReference type="ARBA" id="ARBA00023235"/>
    </source>
</evidence>
<comment type="cofactor">
    <cofactor evidence="1 11">
        <name>FMN</name>
        <dbReference type="ChEBI" id="CHEBI:58210"/>
    </cofactor>
</comment>
<keyword evidence="6 11" id="KW-0460">Magnesium</keyword>
<comment type="subunit">
    <text evidence="10 11">Homooctamer. Dimer of tetramers.</text>
</comment>
<organism evidence="13 14">
    <name type="scientific">Pendulispora rubella</name>
    <dbReference type="NCBI Taxonomy" id="2741070"/>
    <lineage>
        <taxon>Bacteria</taxon>
        <taxon>Pseudomonadati</taxon>
        <taxon>Myxococcota</taxon>
        <taxon>Myxococcia</taxon>
        <taxon>Myxococcales</taxon>
        <taxon>Sorangiineae</taxon>
        <taxon>Pendulisporaceae</taxon>
        <taxon>Pendulispora</taxon>
    </lineage>
</organism>
<evidence type="ECO:0000313" key="13">
    <source>
        <dbReference type="EMBL" id="WXB09503.1"/>
    </source>
</evidence>
<evidence type="ECO:0000313" key="14">
    <source>
        <dbReference type="Proteomes" id="UP001374803"/>
    </source>
</evidence>
<evidence type="ECO:0000256" key="2">
    <source>
        <dbReference type="ARBA" id="ARBA00022490"/>
    </source>
</evidence>
<evidence type="ECO:0000256" key="1">
    <source>
        <dbReference type="ARBA" id="ARBA00001917"/>
    </source>
</evidence>
<feature type="binding site" evidence="11">
    <location>
        <begin position="276"/>
        <end position="278"/>
    </location>
    <ligand>
        <name>FMN</name>
        <dbReference type="ChEBI" id="CHEBI:58210"/>
    </ligand>
</feature>
<evidence type="ECO:0000256" key="3">
    <source>
        <dbReference type="ARBA" id="ARBA00022630"/>
    </source>
</evidence>
<feature type="binding site" evidence="11">
    <location>
        <begin position="16"/>
        <end position="17"/>
    </location>
    <ligand>
        <name>substrate</name>
    </ligand>
</feature>
<dbReference type="Gene3D" id="3.20.20.70">
    <property type="entry name" value="Aldolase class I"/>
    <property type="match status" value="1"/>
</dbReference>
<accession>A0ABZ2LEY4</accession>
<keyword evidence="14" id="KW-1185">Reference proteome</keyword>
<comment type="similarity">
    <text evidence="11">Belongs to the IPP isomerase type 2 family.</text>
</comment>
<comment type="catalytic activity">
    <reaction evidence="11">
        <text>isopentenyl diphosphate = dimethylallyl diphosphate</text>
        <dbReference type="Rhea" id="RHEA:23284"/>
        <dbReference type="ChEBI" id="CHEBI:57623"/>
        <dbReference type="ChEBI" id="CHEBI:128769"/>
        <dbReference type="EC" id="5.3.3.2"/>
    </reaction>
</comment>
<comment type="function">
    <text evidence="11">Involved in the biosynthesis of isoprenoids. Catalyzes the 1,3-allylic rearrangement of the homoallylic substrate isopentenyl (IPP) to its allylic isomer, dimethylallyl diphosphate (DMAPP).</text>
</comment>
<evidence type="ECO:0000256" key="5">
    <source>
        <dbReference type="ARBA" id="ARBA00022723"/>
    </source>
</evidence>
<evidence type="ECO:0000256" key="6">
    <source>
        <dbReference type="ARBA" id="ARBA00022842"/>
    </source>
</evidence>
<feature type="domain" description="FMN-dependent dehydrogenase" evidence="12">
    <location>
        <begin position="18"/>
        <end position="112"/>
    </location>
</feature>
<dbReference type="SUPFAM" id="SSF51395">
    <property type="entry name" value="FMN-linked oxidoreductases"/>
    <property type="match status" value="1"/>
</dbReference>
<dbReference type="GO" id="GO:0004452">
    <property type="term" value="F:isopentenyl-diphosphate delta-isomerase activity"/>
    <property type="evidence" value="ECO:0007669"/>
    <property type="project" value="UniProtKB-EC"/>
</dbReference>
<dbReference type="EC" id="5.3.3.2" evidence="11"/>
<evidence type="ECO:0000256" key="4">
    <source>
        <dbReference type="ARBA" id="ARBA00022643"/>
    </source>
</evidence>
<dbReference type="EMBL" id="CP089983">
    <property type="protein sequence ID" value="WXB09503.1"/>
    <property type="molecule type" value="Genomic_DNA"/>
</dbReference>
<evidence type="ECO:0000256" key="8">
    <source>
        <dbReference type="ARBA" id="ARBA00023229"/>
    </source>
</evidence>
<name>A0ABZ2LEY4_9BACT</name>
<evidence type="ECO:0000256" key="11">
    <source>
        <dbReference type="HAMAP-Rule" id="MF_00354"/>
    </source>
</evidence>
<comment type="cofactor">
    <cofactor evidence="11">
        <name>Mg(2+)</name>
        <dbReference type="ChEBI" id="CHEBI:18420"/>
    </cofactor>
</comment>
<keyword evidence="4 11" id="KW-0288">FMN</keyword>
<dbReference type="HAMAP" id="MF_00354">
    <property type="entry name" value="Idi_2"/>
    <property type="match status" value="1"/>
</dbReference>
<dbReference type="PIRSF" id="PIRSF003314">
    <property type="entry name" value="IPP_isomerase"/>
    <property type="match status" value="1"/>
</dbReference>
<keyword evidence="7 11" id="KW-0521">NADP</keyword>